<evidence type="ECO:0000256" key="4">
    <source>
        <dbReference type="ARBA" id="ARBA00022692"/>
    </source>
</evidence>
<feature type="domain" description="Cation efflux protein transmembrane" evidence="10">
    <location>
        <begin position="12"/>
        <end position="286"/>
    </location>
</feature>
<keyword evidence="3" id="KW-0813">Transport</keyword>
<organism evidence="12 13">
    <name type="scientific">Lingula anatina</name>
    <name type="common">Brachiopod</name>
    <name type="synonym">Lingula unguis</name>
    <dbReference type="NCBI Taxonomy" id="7574"/>
    <lineage>
        <taxon>Eukaryota</taxon>
        <taxon>Metazoa</taxon>
        <taxon>Spiralia</taxon>
        <taxon>Lophotrochozoa</taxon>
        <taxon>Brachiopoda</taxon>
        <taxon>Linguliformea</taxon>
        <taxon>Lingulata</taxon>
        <taxon>Lingulida</taxon>
        <taxon>Linguloidea</taxon>
        <taxon>Lingulidae</taxon>
        <taxon>Lingula</taxon>
    </lineage>
</organism>
<dbReference type="OrthoDB" id="29444at2759"/>
<dbReference type="KEGG" id="lak:106162460"/>
<feature type="transmembrane region" description="Helical" evidence="9">
    <location>
        <begin position="44"/>
        <end position="61"/>
    </location>
</feature>
<dbReference type="InParanoid" id="A0A1S3IAD4"/>
<evidence type="ECO:0000256" key="1">
    <source>
        <dbReference type="ARBA" id="ARBA00004141"/>
    </source>
</evidence>
<dbReference type="InterPro" id="IPR027470">
    <property type="entry name" value="Cation_efflux_CTD"/>
</dbReference>
<reference evidence="13" key="1">
    <citation type="journal article" date="2015" name="Nat. Commun.">
        <title>The Lingula genome provides insights into brachiopod evolution and the origin of phosphate biomineralization.</title>
        <authorList>
            <person name="Luo Y.J."/>
            <person name="Takeuchi T."/>
            <person name="Koyanagi R."/>
            <person name="Yamada L."/>
            <person name="Kanda M."/>
            <person name="Khalturina M."/>
            <person name="Fujie M."/>
            <person name="Yamasaki S.I."/>
            <person name="Endo K."/>
            <person name="Satoh N."/>
        </authorList>
    </citation>
    <scope>NUCLEOTIDE SEQUENCE</scope>
</reference>
<feature type="region of interest" description="Disordered" evidence="8">
    <location>
        <begin position="401"/>
        <end position="453"/>
    </location>
</feature>
<evidence type="ECO:0000256" key="6">
    <source>
        <dbReference type="ARBA" id="ARBA00022989"/>
    </source>
</evidence>
<proteinExistence type="inferred from homology"/>
<dbReference type="Gene3D" id="1.20.1510.10">
    <property type="entry name" value="Cation efflux protein transmembrane domain"/>
    <property type="match status" value="1"/>
</dbReference>
<dbReference type="GO" id="GO:0016020">
    <property type="term" value="C:membrane"/>
    <property type="evidence" value="ECO:0007669"/>
    <property type="project" value="UniProtKB-SubCell"/>
</dbReference>
<evidence type="ECO:0000256" key="9">
    <source>
        <dbReference type="SAM" id="Phobius"/>
    </source>
</evidence>
<protein>
    <submittedName>
        <fullName evidence="13">Zinc transporter 1</fullName>
    </submittedName>
</protein>
<feature type="domain" description="Cation efflux protein cytoplasmic" evidence="11">
    <location>
        <begin position="300"/>
        <end position="363"/>
    </location>
</feature>
<feature type="compositionally biased region" description="Polar residues" evidence="8">
    <location>
        <begin position="441"/>
        <end position="453"/>
    </location>
</feature>
<feature type="transmembrane region" description="Helical" evidence="9">
    <location>
        <begin position="12"/>
        <end position="32"/>
    </location>
</feature>
<evidence type="ECO:0000259" key="10">
    <source>
        <dbReference type="Pfam" id="PF01545"/>
    </source>
</evidence>
<dbReference type="SUPFAM" id="SSF161111">
    <property type="entry name" value="Cation efflux protein transmembrane domain-like"/>
    <property type="match status" value="1"/>
</dbReference>
<keyword evidence="5" id="KW-0862">Zinc</keyword>
<feature type="transmembrane region" description="Helical" evidence="9">
    <location>
        <begin position="73"/>
        <end position="95"/>
    </location>
</feature>
<dbReference type="SUPFAM" id="SSF160240">
    <property type="entry name" value="Cation efflux protein cytoplasmic domain-like"/>
    <property type="match status" value="1"/>
</dbReference>
<dbReference type="GO" id="GO:0006882">
    <property type="term" value="P:intracellular zinc ion homeostasis"/>
    <property type="evidence" value="ECO:0007669"/>
    <property type="project" value="TreeGrafter"/>
</dbReference>
<dbReference type="PANTHER" id="PTHR45820:SF4">
    <property type="entry name" value="ZINC TRANSPORTER 63C, ISOFORM F"/>
    <property type="match status" value="1"/>
</dbReference>
<keyword evidence="12" id="KW-1185">Reference proteome</keyword>
<evidence type="ECO:0000256" key="2">
    <source>
        <dbReference type="ARBA" id="ARBA00008873"/>
    </source>
</evidence>
<dbReference type="InterPro" id="IPR002524">
    <property type="entry name" value="Cation_efflux"/>
</dbReference>
<dbReference type="InterPro" id="IPR036837">
    <property type="entry name" value="Cation_efflux_CTD_sf"/>
</dbReference>
<dbReference type="NCBIfam" id="TIGR01297">
    <property type="entry name" value="CDF"/>
    <property type="match status" value="1"/>
</dbReference>
<keyword evidence="6 9" id="KW-1133">Transmembrane helix</keyword>
<feature type="region of interest" description="Disordered" evidence="8">
    <location>
        <begin position="171"/>
        <end position="214"/>
    </location>
</feature>
<feature type="transmembrane region" description="Helical" evidence="9">
    <location>
        <begin position="225"/>
        <end position="249"/>
    </location>
</feature>
<dbReference type="InterPro" id="IPR058533">
    <property type="entry name" value="Cation_efflux_TM"/>
</dbReference>
<dbReference type="GO" id="GO:0010312">
    <property type="term" value="P:detoxification of zinc ion"/>
    <property type="evidence" value="ECO:0007669"/>
    <property type="project" value="TreeGrafter"/>
</dbReference>
<dbReference type="AlphaFoldDB" id="A0A1S3IAD4"/>
<evidence type="ECO:0000259" key="11">
    <source>
        <dbReference type="Pfam" id="PF16916"/>
    </source>
</evidence>
<dbReference type="Pfam" id="PF01545">
    <property type="entry name" value="Cation_efflux"/>
    <property type="match status" value="1"/>
</dbReference>
<comment type="similarity">
    <text evidence="2">Belongs to the cation diffusion facilitator (CDF) transporter (TC 2.A.4) family. SLC30A subfamily.</text>
</comment>
<dbReference type="FunCoup" id="A0A1S3IAD4">
    <property type="interactions" value="539"/>
</dbReference>
<feature type="transmembrane region" description="Helical" evidence="9">
    <location>
        <begin position="261"/>
        <end position="278"/>
    </location>
</feature>
<accession>A0A1S3IAD4</accession>
<dbReference type="GeneID" id="106162460"/>
<gene>
    <name evidence="13" type="primary">LOC106162460</name>
</gene>
<keyword evidence="7 9" id="KW-0472">Membrane</keyword>
<dbReference type="Pfam" id="PF16916">
    <property type="entry name" value="ZT_dimer"/>
    <property type="match status" value="1"/>
</dbReference>
<dbReference type="GO" id="GO:0005385">
    <property type="term" value="F:zinc ion transmembrane transporter activity"/>
    <property type="evidence" value="ECO:0007669"/>
    <property type="project" value="TreeGrafter"/>
</dbReference>
<feature type="transmembrane region" description="Helical" evidence="9">
    <location>
        <begin position="115"/>
        <end position="132"/>
    </location>
</feature>
<reference evidence="13" key="2">
    <citation type="submission" date="2025-08" db="UniProtKB">
        <authorList>
            <consortium name="RefSeq"/>
        </authorList>
    </citation>
    <scope>IDENTIFICATION</scope>
</reference>
<feature type="compositionally biased region" description="Basic residues" evidence="8">
    <location>
        <begin position="198"/>
        <end position="212"/>
    </location>
</feature>
<keyword evidence="4 9" id="KW-0812">Transmembrane</keyword>
<dbReference type="RefSeq" id="XP_013395222.1">
    <property type="nucleotide sequence ID" value="XM_013539768.1"/>
</dbReference>
<dbReference type="Proteomes" id="UP000085678">
    <property type="component" value="Unplaced"/>
</dbReference>
<evidence type="ECO:0000256" key="5">
    <source>
        <dbReference type="ARBA" id="ARBA00022833"/>
    </source>
</evidence>
<evidence type="ECO:0000313" key="12">
    <source>
        <dbReference type="Proteomes" id="UP000085678"/>
    </source>
</evidence>
<evidence type="ECO:0000313" key="13">
    <source>
        <dbReference type="RefSeq" id="XP_013395222.1"/>
    </source>
</evidence>
<feature type="compositionally biased region" description="Polar residues" evidence="8">
    <location>
        <begin position="402"/>
        <end position="423"/>
    </location>
</feature>
<evidence type="ECO:0000256" key="7">
    <source>
        <dbReference type="ARBA" id="ARBA00023136"/>
    </source>
</evidence>
<comment type="subcellular location">
    <subcellularLocation>
        <location evidence="1">Membrane</location>
        <topology evidence="1">Multi-pass membrane protein</topology>
    </subcellularLocation>
</comment>
<dbReference type="PANTHER" id="PTHR45820">
    <property type="entry name" value="FI23527P1"/>
    <property type="match status" value="1"/>
</dbReference>
<evidence type="ECO:0000256" key="3">
    <source>
        <dbReference type="ARBA" id="ARBA00022448"/>
    </source>
</evidence>
<dbReference type="STRING" id="7574.A0A1S3IAD4"/>
<evidence type="ECO:0000256" key="8">
    <source>
        <dbReference type="SAM" id="MobiDB-lite"/>
    </source>
</evidence>
<dbReference type="InterPro" id="IPR027469">
    <property type="entry name" value="Cation_efflux_TMD_sf"/>
</dbReference>
<name>A0A1S3IAD4_LINAN</name>
<sequence length="453" mass="48803">MGRYTGKTCRLISMLTITFSFFVVEIVVGYIVNSIALVADSFHMLSDVVALIVGLASVRIARKSSKKNTFGWARAEVLGALFNAVFLVALCFSIFVEALQRLIENEKIEDPKLMLIVGGLGLLINIVGLFLFRGGHGHSHGGGGEEDSSEDSDVTEPLNSDVPLEVVSVEDGKATEGADGTPNSNEIKAGQTEGRDHGHAHKRGHGHSHGGKKASSAAQLNMRGVFLHVLGDALGSVIVIISALVIWFVEDESWKYKVDPAMSILLVCIILSTTIPLLKESALILLQTAPTHIRIQDIQEKLIKNVPGVLAIHEFHVWQLTGNRIIATGHIQCLNLSEYKRIAEDVKQFFHNEGIHSTTIQPEFLETGNDGDVMANGRACALECGPGKPCFPNTCCARKENNTTGSRDPSQSPDISDTRNGTPAVSPKVDHLDVGHVGPQTGDNISGDVNTKL</sequence>